<dbReference type="InterPro" id="IPR020084">
    <property type="entry name" value="NUDIX_hydrolase_CS"/>
</dbReference>
<dbReference type="CDD" id="cd04685">
    <property type="entry name" value="NUDIX_Hydrolase"/>
    <property type="match status" value="1"/>
</dbReference>
<organism evidence="6 7">
    <name type="scientific">Methylobacterium symbioticum</name>
    <dbReference type="NCBI Taxonomy" id="2584084"/>
    <lineage>
        <taxon>Bacteria</taxon>
        <taxon>Pseudomonadati</taxon>
        <taxon>Pseudomonadota</taxon>
        <taxon>Alphaproteobacteria</taxon>
        <taxon>Hyphomicrobiales</taxon>
        <taxon>Methylobacteriaceae</taxon>
        <taxon>Methylobacterium</taxon>
    </lineage>
</organism>
<keyword evidence="7" id="KW-1185">Reference proteome</keyword>
<dbReference type="PROSITE" id="PS00893">
    <property type="entry name" value="NUDIX_BOX"/>
    <property type="match status" value="1"/>
</dbReference>
<evidence type="ECO:0000256" key="4">
    <source>
        <dbReference type="RuleBase" id="RU003476"/>
    </source>
</evidence>
<keyword evidence="3" id="KW-0460">Magnesium</keyword>
<evidence type="ECO:0000256" key="1">
    <source>
        <dbReference type="ARBA" id="ARBA00001946"/>
    </source>
</evidence>
<dbReference type="Proteomes" id="UP000410984">
    <property type="component" value="Unassembled WGS sequence"/>
</dbReference>
<dbReference type="EC" id="3.6.1.-" evidence="6"/>
<gene>
    <name evidence="6" type="primary">rppH_2</name>
    <name evidence="6" type="ORF">MET9862_01948</name>
</gene>
<sequence>MSGDKAGRRPQILLVPAQTRIHGRPPQNPANPVTMTDSALPIRHIARALVFDPQDRLLLIRYESVHARGPDGRPKTFWFMPGGGLEPGEDHVEACRRELREEIGRETEIGPQIAACDGPFHLFKQSRDARERYFLVRLPDDQVDTSLLAETEDNPVLGTHWWPINELCTTEEHIEPAGLGELARAVVEDSVPTEPVRLTWRDA</sequence>
<protein>
    <submittedName>
        <fullName evidence="6">RNA pyrophosphohydrolase</fullName>
        <ecNumber evidence="6">3.6.1.-</ecNumber>
    </submittedName>
</protein>
<feature type="domain" description="Nudix hydrolase" evidence="5">
    <location>
        <begin position="41"/>
        <end position="185"/>
    </location>
</feature>
<dbReference type="PRINTS" id="PR00502">
    <property type="entry name" value="NUDIXFAMILY"/>
</dbReference>
<dbReference type="GO" id="GO:0016787">
    <property type="term" value="F:hydrolase activity"/>
    <property type="evidence" value="ECO:0007669"/>
    <property type="project" value="UniProtKB-KW"/>
</dbReference>
<dbReference type="InterPro" id="IPR015797">
    <property type="entry name" value="NUDIX_hydrolase-like_dom_sf"/>
</dbReference>
<keyword evidence="2 4" id="KW-0378">Hydrolase</keyword>
<comment type="similarity">
    <text evidence="4">Belongs to the Nudix hydrolase family.</text>
</comment>
<dbReference type="Pfam" id="PF00293">
    <property type="entry name" value="NUDIX"/>
    <property type="match status" value="1"/>
</dbReference>
<comment type="cofactor">
    <cofactor evidence="1">
        <name>Mg(2+)</name>
        <dbReference type="ChEBI" id="CHEBI:18420"/>
    </cofactor>
</comment>
<evidence type="ECO:0000313" key="7">
    <source>
        <dbReference type="Proteomes" id="UP000410984"/>
    </source>
</evidence>
<evidence type="ECO:0000256" key="3">
    <source>
        <dbReference type="ARBA" id="ARBA00022842"/>
    </source>
</evidence>
<dbReference type="InterPro" id="IPR000086">
    <property type="entry name" value="NUDIX_hydrolase_dom"/>
</dbReference>
<dbReference type="EMBL" id="CABFPH010000021">
    <property type="protein sequence ID" value="VUD71368.1"/>
    <property type="molecule type" value="Genomic_DNA"/>
</dbReference>
<evidence type="ECO:0000313" key="6">
    <source>
        <dbReference type="EMBL" id="VUD71368.1"/>
    </source>
</evidence>
<dbReference type="PANTHER" id="PTHR43046:SF12">
    <property type="entry name" value="GDP-MANNOSE MANNOSYL HYDROLASE"/>
    <property type="match status" value="1"/>
</dbReference>
<dbReference type="PANTHER" id="PTHR43046">
    <property type="entry name" value="GDP-MANNOSE MANNOSYL HYDROLASE"/>
    <property type="match status" value="1"/>
</dbReference>
<proteinExistence type="inferred from homology"/>
<dbReference type="Gene3D" id="3.90.79.10">
    <property type="entry name" value="Nucleoside Triphosphate Pyrophosphohydrolase"/>
    <property type="match status" value="1"/>
</dbReference>
<accession>A0A509EB43</accession>
<dbReference type="InterPro" id="IPR020476">
    <property type="entry name" value="Nudix_hydrolase"/>
</dbReference>
<dbReference type="SUPFAM" id="SSF55811">
    <property type="entry name" value="Nudix"/>
    <property type="match status" value="1"/>
</dbReference>
<evidence type="ECO:0000256" key="2">
    <source>
        <dbReference type="ARBA" id="ARBA00022801"/>
    </source>
</evidence>
<name>A0A509EB43_9HYPH</name>
<dbReference type="PROSITE" id="PS51462">
    <property type="entry name" value="NUDIX"/>
    <property type="match status" value="1"/>
</dbReference>
<dbReference type="AlphaFoldDB" id="A0A509EB43"/>
<reference evidence="6 7" key="1">
    <citation type="submission" date="2019-06" db="EMBL/GenBank/DDBJ databases">
        <authorList>
            <person name="Rodrigo-Torres L."/>
            <person name="Arahal R. D."/>
            <person name="Lucena T."/>
        </authorList>
    </citation>
    <scope>NUCLEOTIDE SEQUENCE [LARGE SCALE GENOMIC DNA]</scope>
    <source>
        <strain evidence="6 7">SB0023/3</strain>
    </source>
</reference>
<evidence type="ECO:0000259" key="5">
    <source>
        <dbReference type="PROSITE" id="PS51462"/>
    </source>
</evidence>